<dbReference type="Proteomes" id="UP000430232">
    <property type="component" value="Unassembled WGS sequence"/>
</dbReference>
<dbReference type="EMBL" id="VZOJ01000113">
    <property type="protein sequence ID" value="KAB0633348.1"/>
    <property type="molecule type" value="Genomic_DNA"/>
</dbReference>
<gene>
    <name evidence="2" type="ORF">F7R21_27910</name>
</gene>
<feature type="compositionally biased region" description="Pro residues" evidence="1">
    <location>
        <begin position="1"/>
        <end position="14"/>
    </location>
</feature>
<comment type="caution">
    <text evidence="2">The sequence shown here is derived from an EMBL/GenBank/DDBJ whole genome shotgun (WGS) entry which is preliminary data.</text>
</comment>
<keyword evidence="3" id="KW-1185">Reference proteome</keyword>
<evidence type="ECO:0000313" key="3">
    <source>
        <dbReference type="Proteomes" id="UP000430232"/>
    </source>
</evidence>
<name>A0A6H9T5Q7_9BURK</name>
<feature type="non-terminal residue" evidence="2">
    <location>
        <position position="46"/>
    </location>
</feature>
<feature type="region of interest" description="Disordered" evidence="1">
    <location>
        <begin position="1"/>
        <end position="46"/>
    </location>
</feature>
<accession>A0A6H9T5Q7</accession>
<evidence type="ECO:0000313" key="2">
    <source>
        <dbReference type="EMBL" id="KAB0633348.1"/>
    </source>
</evidence>
<organism evidence="2 3">
    <name type="scientific">Burkholderia latens</name>
    <dbReference type="NCBI Taxonomy" id="488446"/>
    <lineage>
        <taxon>Bacteria</taxon>
        <taxon>Pseudomonadati</taxon>
        <taxon>Pseudomonadota</taxon>
        <taxon>Betaproteobacteria</taxon>
        <taxon>Burkholderiales</taxon>
        <taxon>Burkholderiaceae</taxon>
        <taxon>Burkholderia</taxon>
        <taxon>Burkholderia cepacia complex</taxon>
    </lineage>
</organism>
<proteinExistence type="predicted"/>
<sequence>MPPRHVQVPAPPGQPAAQPAPALRRRPRQPRAQATSDALQQAFVQL</sequence>
<feature type="compositionally biased region" description="Polar residues" evidence="1">
    <location>
        <begin position="35"/>
        <end position="46"/>
    </location>
</feature>
<protein>
    <submittedName>
        <fullName evidence="2">TetR/AcrR family transcriptional regulator</fullName>
    </submittedName>
</protein>
<evidence type="ECO:0000256" key="1">
    <source>
        <dbReference type="SAM" id="MobiDB-lite"/>
    </source>
</evidence>
<reference evidence="2 3" key="1">
    <citation type="submission" date="2019-09" db="EMBL/GenBank/DDBJ databases">
        <title>Draft genome sequences of 48 bacterial type strains from the CCUG.</title>
        <authorList>
            <person name="Tunovic T."/>
            <person name="Pineiro-Iglesias B."/>
            <person name="Unosson C."/>
            <person name="Inganas E."/>
            <person name="Ohlen M."/>
            <person name="Cardew S."/>
            <person name="Jensie-Markopoulos S."/>
            <person name="Salva-Serra F."/>
            <person name="Jaen-Luchoro D."/>
            <person name="Karlsson R."/>
            <person name="Svensson-Stadler L."/>
            <person name="Chun J."/>
            <person name="Moore E."/>
        </authorList>
    </citation>
    <scope>NUCLEOTIDE SEQUENCE [LARGE SCALE GENOMIC DNA]</scope>
    <source>
        <strain evidence="2 3">CCUG 54555</strain>
    </source>
</reference>
<dbReference type="AlphaFoldDB" id="A0A6H9T5Q7"/>